<dbReference type="Proteomes" id="UP000383932">
    <property type="component" value="Unassembled WGS sequence"/>
</dbReference>
<name>A0A5N5QFF5_9AGAM</name>
<keyword evidence="3" id="KW-1185">Reference proteome</keyword>
<reference evidence="2 3" key="1">
    <citation type="journal article" date="2019" name="Fungal Biol. Biotechnol.">
        <title>Draft genome sequence of fastidious pathogen Ceratobasidium theobromae, which causes vascular-streak dieback in Theobroma cacao.</title>
        <authorList>
            <person name="Ali S.S."/>
            <person name="Asman A."/>
            <person name="Shao J."/>
            <person name="Firmansyah A.P."/>
            <person name="Susilo A.W."/>
            <person name="Rosmana A."/>
            <person name="McMahon P."/>
            <person name="Junaid M."/>
            <person name="Guest D."/>
            <person name="Kheng T.Y."/>
            <person name="Meinhardt L.W."/>
            <person name="Bailey B.A."/>
        </authorList>
    </citation>
    <scope>NUCLEOTIDE SEQUENCE [LARGE SCALE GENOMIC DNA]</scope>
    <source>
        <strain evidence="2 3">CT2</strain>
    </source>
</reference>
<dbReference type="AlphaFoldDB" id="A0A5N5QFF5"/>
<organism evidence="2 3">
    <name type="scientific">Ceratobasidium theobromae</name>
    <dbReference type="NCBI Taxonomy" id="1582974"/>
    <lineage>
        <taxon>Eukaryota</taxon>
        <taxon>Fungi</taxon>
        <taxon>Dikarya</taxon>
        <taxon>Basidiomycota</taxon>
        <taxon>Agaricomycotina</taxon>
        <taxon>Agaricomycetes</taxon>
        <taxon>Cantharellales</taxon>
        <taxon>Ceratobasidiaceae</taxon>
        <taxon>Ceratobasidium</taxon>
    </lineage>
</organism>
<keyword evidence="1" id="KW-0732">Signal</keyword>
<evidence type="ECO:0000313" key="3">
    <source>
        <dbReference type="Proteomes" id="UP000383932"/>
    </source>
</evidence>
<dbReference type="Gene3D" id="2.60.40.420">
    <property type="entry name" value="Cupredoxins - blue copper proteins"/>
    <property type="match status" value="1"/>
</dbReference>
<dbReference type="EMBL" id="SSOP01000167">
    <property type="protein sequence ID" value="KAB5590470.1"/>
    <property type="molecule type" value="Genomic_DNA"/>
</dbReference>
<protein>
    <submittedName>
        <fullName evidence="2">Putative effector protein</fullName>
    </submittedName>
</protein>
<feature type="signal peptide" evidence="1">
    <location>
        <begin position="1"/>
        <end position="23"/>
    </location>
</feature>
<sequence>MLFNFASIVSVIALTLPLTSVVANPVPTVLEGASAELEERGNWHYPKTHRVTVGAWGELKYDPEYVKAKVGDYVEFELYVRPTSPSLGLKLLDSHPKNHTVTESSFYEPCTRIDGGFRTGFVPVPQTQTSHFPTRVYKVTDTKPHWFYCGQIGHCPSGMVFAVNPPHKGNTFYKFKQMAQSSGN</sequence>
<feature type="chain" id="PRO_5024273957" evidence="1">
    <location>
        <begin position="24"/>
        <end position="184"/>
    </location>
</feature>
<accession>A0A5N5QFF5</accession>
<dbReference type="PANTHER" id="PTHR34883:SF15">
    <property type="entry name" value="EXTRACELLULAR SERINE-RICH PROTEIN"/>
    <property type="match status" value="1"/>
</dbReference>
<dbReference type="InterPro" id="IPR008972">
    <property type="entry name" value="Cupredoxin"/>
</dbReference>
<dbReference type="OrthoDB" id="1921208at2759"/>
<dbReference type="SUPFAM" id="SSF49503">
    <property type="entry name" value="Cupredoxins"/>
    <property type="match status" value="1"/>
</dbReference>
<gene>
    <name evidence="2" type="ORF">CTheo_6084</name>
</gene>
<evidence type="ECO:0000313" key="2">
    <source>
        <dbReference type="EMBL" id="KAB5590470.1"/>
    </source>
</evidence>
<comment type="caution">
    <text evidence="2">The sequence shown here is derived from an EMBL/GenBank/DDBJ whole genome shotgun (WGS) entry which is preliminary data.</text>
</comment>
<dbReference type="CDD" id="cd00920">
    <property type="entry name" value="Cupredoxin"/>
    <property type="match status" value="1"/>
</dbReference>
<dbReference type="InterPro" id="IPR052953">
    <property type="entry name" value="Ser-rich/MCO-related"/>
</dbReference>
<evidence type="ECO:0000256" key="1">
    <source>
        <dbReference type="SAM" id="SignalP"/>
    </source>
</evidence>
<dbReference type="PANTHER" id="PTHR34883">
    <property type="entry name" value="SERINE-RICH PROTEIN, PUTATIVE-RELATED-RELATED"/>
    <property type="match status" value="1"/>
</dbReference>
<proteinExistence type="predicted"/>